<dbReference type="InterPro" id="IPR000835">
    <property type="entry name" value="HTH_MarR-typ"/>
</dbReference>
<dbReference type="SUPFAM" id="SSF46785">
    <property type="entry name" value="Winged helix' DNA-binding domain"/>
    <property type="match status" value="1"/>
</dbReference>
<keyword evidence="2" id="KW-0238">DNA-binding</keyword>
<dbReference type="InterPro" id="IPR036390">
    <property type="entry name" value="WH_DNA-bd_sf"/>
</dbReference>
<dbReference type="GO" id="GO:0003677">
    <property type="term" value="F:DNA binding"/>
    <property type="evidence" value="ECO:0007669"/>
    <property type="project" value="UniProtKB-KW"/>
</dbReference>
<gene>
    <name evidence="5" type="ORF">BLL40_02805</name>
</gene>
<dbReference type="Gene3D" id="1.10.10.10">
    <property type="entry name" value="Winged helix-like DNA-binding domain superfamily/Winged helix DNA-binding domain"/>
    <property type="match status" value="1"/>
</dbReference>
<keyword evidence="1" id="KW-0805">Transcription regulation</keyword>
<accession>A0A1Q5P671</accession>
<evidence type="ECO:0000256" key="1">
    <source>
        <dbReference type="ARBA" id="ARBA00023015"/>
    </source>
</evidence>
<evidence type="ECO:0000313" key="6">
    <source>
        <dbReference type="Proteomes" id="UP000186524"/>
    </source>
</evidence>
<name>A0A1Q5P671_9BACI</name>
<protein>
    <submittedName>
        <fullName evidence="5">Transcriptional regulator</fullName>
    </submittedName>
</protein>
<dbReference type="OrthoDB" id="2366010at2"/>
<dbReference type="Pfam" id="PF01047">
    <property type="entry name" value="MarR"/>
    <property type="match status" value="1"/>
</dbReference>
<dbReference type="Proteomes" id="UP000186524">
    <property type="component" value="Unassembled WGS sequence"/>
</dbReference>
<dbReference type="EMBL" id="MRWQ01000002">
    <property type="protein sequence ID" value="OKL37770.1"/>
    <property type="molecule type" value="Genomic_DNA"/>
</dbReference>
<sequence length="142" mass="16637">MTNSCSEEASILYTLYCINKQISSKFESCIGMSQSRHDILQQLYQVDEISQTELQKKVNIDSAAITRHLKQLEAVEMILRRKNPEDNRFTLVCLSDHGRKKINSYQAEKARFVTLVFKDFKEEERQELMDMLTRIQNNISQV</sequence>
<evidence type="ECO:0000259" key="4">
    <source>
        <dbReference type="PROSITE" id="PS50995"/>
    </source>
</evidence>
<keyword evidence="3" id="KW-0804">Transcription</keyword>
<dbReference type="AlphaFoldDB" id="A0A1Q5P671"/>
<dbReference type="InterPro" id="IPR011991">
    <property type="entry name" value="ArsR-like_HTH"/>
</dbReference>
<dbReference type="CDD" id="cd00090">
    <property type="entry name" value="HTH_ARSR"/>
    <property type="match status" value="1"/>
</dbReference>
<dbReference type="PRINTS" id="PR00598">
    <property type="entry name" value="HTHMARR"/>
</dbReference>
<reference evidence="5 6" key="1">
    <citation type="submission" date="2016-12" db="EMBL/GenBank/DDBJ databases">
        <title>Domibacillus sp. SAOS 44 whole genome sequencing.</title>
        <authorList>
            <person name="Verma A."/>
            <person name="Krishnamurthi S."/>
        </authorList>
    </citation>
    <scope>NUCLEOTIDE SEQUENCE [LARGE SCALE GENOMIC DNA]</scope>
    <source>
        <strain evidence="5 6">SAOS 44</strain>
    </source>
</reference>
<dbReference type="GO" id="GO:0003700">
    <property type="term" value="F:DNA-binding transcription factor activity"/>
    <property type="evidence" value="ECO:0007669"/>
    <property type="project" value="InterPro"/>
</dbReference>
<dbReference type="PANTHER" id="PTHR42756:SF1">
    <property type="entry name" value="TRANSCRIPTIONAL REPRESSOR OF EMRAB OPERON"/>
    <property type="match status" value="1"/>
</dbReference>
<evidence type="ECO:0000313" key="5">
    <source>
        <dbReference type="EMBL" id="OKL37770.1"/>
    </source>
</evidence>
<dbReference type="RefSeq" id="WP_073710407.1">
    <property type="nucleotide sequence ID" value="NZ_MRWQ01000002.1"/>
</dbReference>
<dbReference type="PANTHER" id="PTHR42756">
    <property type="entry name" value="TRANSCRIPTIONAL REGULATOR, MARR"/>
    <property type="match status" value="1"/>
</dbReference>
<proteinExistence type="predicted"/>
<organism evidence="5 6">
    <name type="scientific">Domibacillus mangrovi</name>
    <dbReference type="NCBI Taxonomy" id="1714354"/>
    <lineage>
        <taxon>Bacteria</taxon>
        <taxon>Bacillati</taxon>
        <taxon>Bacillota</taxon>
        <taxon>Bacilli</taxon>
        <taxon>Bacillales</taxon>
        <taxon>Bacillaceae</taxon>
        <taxon>Domibacillus</taxon>
    </lineage>
</organism>
<dbReference type="STRING" id="1714354.BLL40_02805"/>
<evidence type="ECO:0000256" key="2">
    <source>
        <dbReference type="ARBA" id="ARBA00023125"/>
    </source>
</evidence>
<comment type="caution">
    <text evidence="5">The sequence shown here is derived from an EMBL/GenBank/DDBJ whole genome shotgun (WGS) entry which is preliminary data.</text>
</comment>
<evidence type="ECO:0000256" key="3">
    <source>
        <dbReference type="ARBA" id="ARBA00023163"/>
    </source>
</evidence>
<dbReference type="InterPro" id="IPR036388">
    <property type="entry name" value="WH-like_DNA-bd_sf"/>
</dbReference>
<dbReference type="SMART" id="SM00347">
    <property type="entry name" value="HTH_MARR"/>
    <property type="match status" value="1"/>
</dbReference>
<keyword evidence="6" id="KW-1185">Reference proteome</keyword>
<feature type="domain" description="HTH marR-type" evidence="4">
    <location>
        <begin position="8"/>
        <end position="137"/>
    </location>
</feature>
<dbReference type="PROSITE" id="PS50995">
    <property type="entry name" value="HTH_MARR_2"/>
    <property type="match status" value="1"/>
</dbReference>